<sequence length="69" mass="8114">MFKKWKSVEGRLGEYTGCDFGKCFRVSSLSNHCPVLLQLSYRIHFSSQVIRRLNNGSFLFLRIREDQIT</sequence>
<dbReference type="WBParaSite" id="SVE_1972100.1">
    <property type="protein sequence ID" value="SVE_1972100.1"/>
    <property type="gene ID" value="SVE_1972100"/>
</dbReference>
<dbReference type="Proteomes" id="UP000035680">
    <property type="component" value="Unassembled WGS sequence"/>
</dbReference>
<organism evidence="1 2">
    <name type="scientific">Strongyloides venezuelensis</name>
    <name type="common">Threadworm</name>
    <dbReference type="NCBI Taxonomy" id="75913"/>
    <lineage>
        <taxon>Eukaryota</taxon>
        <taxon>Metazoa</taxon>
        <taxon>Ecdysozoa</taxon>
        <taxon>Nematoda</taxon>
        <taxon>Chromadorea</taxon>
        <taxon>Rhabditida</taxon>
        <taxon>Tylenchina</taxon>
        <taxon>Panagrolaimomorpha</taxon>
        <taxon>Strongyloidoidea</taxon>
        <taxon>Strongyloididae</taxon>
        <taxon>Strongyloides</taxon>
    </lineage>
</organism>
<reference evidence="2" key="2">
    <citation type="submission" date="2015-08" db="UniProtKB">
        <authorList>
            <consortium name="WormBaseParasite"/>
        </authorList>
    </citation>
    <scope>IDENTIFICATION</scope>
</reference>
<keyword evidence="1" id="KW-1185">Reference proteome</keyword>
<evidence type="ECO:0000313" key="2">
    <source>
        <dbReference type="WBParaSite" id="SVE_1972100.1"/>
    </source>
</evidence>
<accession>A0A0K0G4R0</accession>
<name>A0A0K0G4R0_STRVS</name>
<evidence type="ECO:0000313" key="1">
    <source>
        <dbReference type="Proteomes" id="UP000035680"/>
    </source>
</evidence>
<proteinExistence type="predicted"/>
<reference evidence="1" key="1">
    <citation type="submission" date="2014-07" db="EMBL/GenBank/DDBJ databases">
        <authorList>
            <person name="Martin A.A"/>
            <person name="De Silva N."/>
        </authorList>
    </citation>
    <scope>NUCLEOTIDE SEQUENCE</scope>
</reference>
<protein>
    <submittedName>
        <fullName evidence="2">Ovule protein</fullName>
    </submittedName>
</protein>
<dbReference type="AlphaFoldDB" id="A0A0K0G4R0"/>